<evidence type="ECO:0000256" key="12">
    <source>
        <dbReference type="SAM" id="MobiDB-lite"/>
    </source>
</evidence>
<dbReference type="GO" id="GO:0003690">
    <property type="term" value="F:double-stranded DNA binding"/>
    <property type="evidence" value="ECO:0007669"/>
    <property type="project" value="TreeGrafter"/>
</dbReference>
<evidence type="ECO:0000313" key="13">
    <source>
        <dbReference type="EMBL" id="KYQ49414.1"/>
    </source>
</evidence>
<feature type="region of interest" description="Disordered" evidence="12">
    <location>
        <begin position="1"/>
        <end position="58"/>
    </location>
</feature>
<dbReference type="OrthoDB" id="47785at2759"/>
<feature type="site" description="Interaction with DNA" evidence="11">
    <location>
        <position position="492"/>
    </location>
</feature>
<dbReference type="GO" id="GO:0004527">
    <property type="term" value="F:exonuclease activity"/>
    <property type="evidence" value="ECO:0007669"/>
    <property type="project" value="UniProtKB-KW"/>
</dbReference>
<keyword evidence="5" id="KW-0378">Hydrolase</keyword>
<evidence type="ECO:0000256" key="6">
    <source>
        <dbReference type="ARBA" id="ARBA00022839"/>
    </source>
</evidence>
<keyword evidence="7" id="KW-0234">DNA repair</keyword>
<dbReference type="GO" id="GO:0003697">
    <property type="term" value="F:single-stranded DNA binding"/>
    <property type="evidence" value="ECO:0007669"/>
    <property type="project" value="TreeGrafter"/>
</dbReference>
<dbReference type="Gene3D" id="3.30.870.10">
    <property type="entry name" value="Endonuclease Chain A"/>
    <property type="match status" value="2"/>
</dbReference>
<feature type="compositionally biased region" description="Basic and acidic residues" evidence="12">
    <location>
        <begin position="31"/>
        <end position="48"/>
    </location>
</feature>
<evidence type="ECO:0000256" key="9">
    <source>
        <dbReference type="PIRSR" id="PIRSR610347-1"/>
    </source>
</evidence>
<organism evidence="13 14">
    <name type="scientific">Mycetomoellerius zeteki</name>
    <dbReference type="NCBI Taxonomy" id="64791"/>
    <lineage>
        <taxon>Eukaryota</taxon>
        <taxon>Metazoa</taxon>
        <taxon>Ecdysozoa</taxon>
        <taxon>Arthropoda</taxon>
        <taxon>Hexapoda</taxon>
        <taxon>Insecta</taxon>
        <taxon>Pterygota</taxon>
        <taxon>Neoptera</taxon>
        <taxon>Endopterygota</taxon>
        <taxon>Hymenoptera</taxon>
        <taxon>Apocrita</taxon>
        <taxon>Aculeata</taxon>
        <taxon>Formicoidea</taxon>
        <taxon>Formicidae</taxon>
        <taxon>Myrmicinae</taxon>
        <taxon>Mycetomoellerius</taxon>
    </lineage>
</organism>
<evidence type="ECO:0000256" key="11">
    <source>
        <dbReference type="PIRSR" id="PIRSR610347-3"/>
    </source>
</evidence>
<accession>A0A151WNG9</accession>
<dbReference type="EMBL" id="KQ982907">
    <property type="protein sequence ID" value="KYQ49414.1"/>
    <property type="molecule type" value="Genomic_DNA"/>
</dbReference>
<dbReference type="STRING" id="64791.A0A151WNG9"/>
<protein>
    <submittedName>
        <fullName evidence="13">Putative tyrosyl-DNA phosphodiesterase</fullName>
    </submittedName>
</protein>
<keyword evidence="8" id="KW-0539">Nucleus</keyword>
<proteinExistence type="inferred from homology"/>
<evidence type="ECO:0000256" key="7">
    <source>
        <dbReference type="ARBA" id="ARBA00023204"/>
    </source>
</evidence>
<keyword evidence="6" id="KW-0269">Exonuclease</keyword>
<dbReference type="Pfam" id="PF06087">
    <property type="entry name" value="Tyr-DNA_phospho"/>
    <property type="match status" value="1"/>
</dbReference>
<gene>
    <name evidence="13" type="ORF">ALC60_11520</name>
</gene>
<comment type="subcellular location">
    <subcellularLocation>
        <location evidence="1">Nucleus</location>
    </subcellularLocation>
</comment>
<evidence type="ECO:0000256" key="2">
    <source>
        <dbReference type="ARBA" id="ARBA00010205"/>
    </source>
</evidence>
<evidence type="ECO:0000256" key="5">
    <source>
        <dbReference type="ARBA" id="ARBA00022801"/>
    </source>
</evidence>
<dbReference type="SUPFAM" id="SSF56024">
    <property type="entry name" value="Phospholipase D/nuclease"/>
    <property type="match status" value="2"/>
</dbReference>
<dbReference type="GO" id="GO:0006281">
    <property type="term" value="P:DNA repair"/>
    <property type="evidence" value="ECO:0007669"/>
    <property type="project" value="UniProtKB-KW"/>
</dbReference>
<evidence type="ECO:0000256" key="4">
    <source>
        <dbReference type="ARBA" id="ARBA00022763"/>
    </source>
</evidence>
<reference evidence="13 14" key="1">
    <citation type="submission" date="2015-09" db="EMBL/GenBank/DDBJ databases">
        <title>Trachymyrmex zeteki WGS genome.</title>
        <authorList>
            <person name="Nygaard S."/>
            <person name="Hu H."/>
            <person name="Boomsma J."/>
            <person name="Zhang G."/>
        </authorList>
    </citation>
    <scope>NUCLEOTIDE SEQUENCE [LARGE SCALE GENOMIC DNA]</scope>
    <source>
        <strain evidence="13">Tzet28-1</strain>
        <tissue evidence="13">Whole body</tissue>
    </source>
</reference>
<evidence type="ECO:0000256" key="3">
    <source>
        <dbReference type="ARBA" id="ARBA00022722"/>
    </source>
</evidence>
<keyword evidence="14" id="KW-1185">Reference proteome</keyword>
<sequence length="567" mass="65234">MKKRKSKAQKRQYKLKQMDIASQAHSTTLTGKEHASSESDKTRKKSQEASEAGTFDTEKMRQMSVESNYCTNDIQQNIGDSQSSFESSEEDANAITPRMEYLMHPFDSAMSRKEIRKMAIQKMKQLGYAVMITKPGKFAKKYAFSAPYHLFFTRVENSEETYNQKFSITFSEILDRSLGEIVNSLHLTFMVDDTWLYLQYLLAGQRTDMTILCKHRIHNEKLNENVTIINVNQRDQFSSHHTNITILQYRNGLRVIVSTASLHSIDWVNRTQGLWISPHLPYLPESANPNDGESKTNFKKDLELYLSKYEQPTLTSWIRAVRMADFSDINVFLVASVPGIYKAVEADLWGYRKLAHVLSRYATLPSNAQWPIVAQSSGIGCFGSNFENWLKDITWCMSEGTSKGSKNQPQFRIIYPSIENYKQSFDYQDFITPLSYRAENHSKQQWLKLYLYQWKAKRTGRDRAMPNIKSYTRISPDLKRIPWFVLTSANLSKAAWGSIKQYKGYNIGNYEAGVIFIPKFITGTTTFPIGEEEDTGVPVFPIPYDLPLSQYNSGDSPFVNEFVNSTH</sequence>
<feature type="compositionally biased region" description="Basic residues" evidence="12">
    <location>
        <begin position="1"/>
        <end position="14"/>
    </location>
</feature>
<feature type="binding site" evidence="10">
    <location>
        <position position="469"/>
    </location>
    <ligand>
        <name>substrate</name>
    </ligand>
</feature>
<dbReference type="PANTHER" id="PTHR12415:SF0">
    <property type="entry name" value="TYROSYL-DNA PHOSPHODIESTERASE 1"/>
    <property type="match status" value="1"/>
</dbReference>
<evidence type="ECO:0000313" key="14">
    <source>
        <dbReference type="Proteomes" id="UP000075809"/>
    </source>
</evidence>
<name>A0A151WNG9_9HYME</name>
<comment type="similarity">
    <text evidence="2">Belongs to the tyrosyl-DNA phosphodiesterase family.</text>
</comment>
<dbReference type="KEGG" id="mzt:108728141"/>
<dbReference type="GO" id="GO:0017005">
    <property type="term" value="F:3'-tyrosyl-DNA phosphodiesterase activity"/>
    <property type="evidence" value="ECO:0007669"/>
    <property type="project" value="TreeGrafter"/>
</dbReference>
<dbReference type="PANTHER" id="PTHR12415">
    <property type="entry name" value="TYROSYL-DNA PHOSPHODIESTERASE 1"/>
    <property type="match status" value="1"/>
</dbReference>
<feature type="active site" description="Nucleophile" evidence="9">
    <location>
        <position position="241"/>
    </location>
</feature>
<keyword evidence="3" id="KW-0540">Nuclease</keyword>
<dbReference type="AlphaFoldDB" id="A0A151WNG9"/>
<dbReference type="InterPro" id="IPR010347">
    <property type="entry name" value="Tdp1"/>
</dbReference>
<evidence type="ECO:0000256" key="10">
    <source>
        <dbReference type="PIRSR" id="PIRSR610347-2"/>
    </source>
</evidence>
<evidence type="ECO:0000256" key="8">
    <source>
        <dbReference type="ARBA" id="ARBA00023242"/>
    </source>
</evidence>
<keyword evidence="4" id="KW-0227">DNA damage</keyword>
<dbReference type="Proteomes" id="UP000075809">
    <property type="component" value="Unassembled WGS sequence"/>
</dbReference>
<evidence type="ECO:0000256" key="1">
    <source>
        <dbReference type="ARBA" id="ARBA00004123"/>
    </source>
</evidence>
<dbReference type="GO" id="GO:0005634">
    <property type="term" value="C:nucleus"/>
    <property type="evidence" value="ECO:0007669"/>
    <property type="project" value="UniProtKB-SubCell"/>
</dbReference>